<comment type="similarity">
    <text evidence="1">Belongs to the RutC family.</text>
</comment>
<comment type="caution">
    <text evidence="3">The sequence shown here is derived from an EMBL/GenBank/DDBJ whole genome shotgun (WGS) entry which is preliminary data.</text>
</comment>
<evidence type="ECO:0000313" key="3">
    <source>
        <dbReference type="EMBL" id="MBB6576651.1"/>
    </source>
</evidence>
<dbReference type="EMBL" id="JACHKZ010000003">
    <property type="protein sequence ID" value="MBB6576651.1"/>
    <property type="molecule type" value="Genomic_DNA"/>
</dbReference>
<protein>
    <submittedName>
        <fullName evidence="3">Enamine deaminase RidA (YjgF/YER057c/UK114 family)</fullName>
    </submittedName>
</protein>
<reference evidence="3 4" key="1">
    <citation type="submission" date="2020-08" db="EMBL/GenBank/DDBJ databases">
        <title>Functional genomics of gut bacteria from endangered species of beetles.</title>
        <authorList>
            <person name="Carlos-Shanley C."/>
        </authorList>
    </citation>
    <scope>NUCLEOTIDE SEQUENCE [LARGE SCALE GENOMIC DNA]</scope>
    <source>
        <strain evidence="3 4">S00124</strain>
    </source>
</reference>
<dbReference type="InterPro" id="IPR035959">
    <property type="entry name" value="RutC-like_sf"/>
</dbReference>
<organism evidence="3 4">
    <name type="scientific">Comamonas odontotermitis</name>
    <dbReference type="NCBI Taxonomy" id="379895"/>
    <lineage>
        <taxon>Bacteria</taxon>
        <taxon>Pseudomonadati</taxon>
        <taxon>Pseudomonadota</taxon>
        <taxon>Betaproteobacteria</taxon>
        <taxon>Burkholderiales</taxon>
        <taxon>Comamonadaceae</taxon>
        <taxon>Comamonas</taxon>
    </lineage>
</organism>
<dbReference type="RefSeq" id="WP_233464339.1">
    <property type="nucleotide sequence ID" value="NZ_JACHKZ010000003.1"/>
</dbReference>
<evidence type="ECO:0000256" key="1">
    <source>
        <dbReference type="ARBA" id="ARBA00010552"/>
    </source>
</evidence>
<dbReference type="SUPFAM" id="SSF55298">
    <property type="entry name" value="YjgF-like"/>
    <property type="match status" value="1"/>
</dbReference>
<feature type="chain" id="PRO_5047287605" evidence="2">
    <location>
        <begin position="27"/>
        <end position="184"/>
    </location>
</feature>
<dbReference type="CDD" id="cd06151">
    <property type="entry name" value="YjgF_YER057c_UK114_like_3"/>
    <property type="match status" value="1"/>
</dbReference>
<accession>A0ABR6RBZ4</accession>
<gene>
    <name evidence="3" type="ORF">HNP33_000699</name>
</gene>
<feature type="signal peptide" evidence="2">
    <location>
        <begin position="1"/>
        <end position="26"/>
    </location>
</feature>
<dbReference type="Gene3D" id="3.30.1330.40">
    <property type="entry name" value="RutC-like"/>
    <property type="match status" value="1"/>
</dbReference>
<sequence>MPPSQHTPLRTWMALAAAAAAISTLAGCASSSMGDGRSQSVVRHGIPGSNFPISNAVEIPPGATTVYLSGQVPPVVDASKPANDPAAYGGDTRAQTIGVLTTIDKQLKAMGLTMKDVVKMQVFLVADPAKGNKMDFTGFMQGYTQFFGTAEQPNLPSRSAFQIAALANPAWYVEIEVTAVRMPK</sequence>
<keyword evidence="2" id="KW-0732">Signal</keyword>
<name>A0ABR6RBZ4_9BURK</name>
<proteinExistence type="inferred from homology"/>
<dbReference type="PANTHER" id="PTHR11803">
    <property type="entry name" value="2-IMINOBUTANOATE/2-IMINOPROPANOATE DEAMINASE RIDA"/>
    <property type="match status" value="1"/>
</dbReference>
<dbReference type="PROSITE" id="PS01094">
    <property type="entry name" value="UPF0076"/>
    <property type="match status" value="1"/>
</dbReference>
<dbReference type="Pfam" id="PF01042">
    <property type="entry name" value="Ribonuc_L-PSP"/>
    <property type="match status" value="1"/>
</dbReference>
<dbReference type="InterPro" id="IPR019897">
    <property type="entry name" value="RidA_CS"/>
</dbReference>
<evidence type="ECO:0000313" key="4">
    <source>
        <dbReference type="Proteomes" id="UP000562492"/>
    </source>
</evidence>
<keyword evidence="4" id="KW-1185">Reference proteome</keyword>
<dbReference type="Proteomes" id="UP000562492">
    <property type="component" value="Unassembled WGS sequence"/>
</dbReference>
<evidence type="ECO:0000256" key="2">
    <source>
        <dbReference type="SAM" id="SignalP"/>
    </source>
</evidence>
<dbReference type="PANTHER" id="PTHR11803:SF59">
    <property type="entry name" value="ENDORIBONUCLEASE"/>
    <property type="match status" value="1"/>
</dbReference>
<dbReference type="InterPro" id="IPR006175">
    <property type="entry name" value="YjgF/YER057c/UK114"/>
</dbReference>